<feature type="compositionally biased region" description="Low complexity" evidence="1">
    <location>
        <begin position="63"/>
        <end position="72"/>
    </location>
</feature>
<dbReference type="AlphaFoldDB" id="A0A218YZC2"/>
<evidence type="ECO:0000313" key="2">
    <source>
        <dbReference type="EMBL" id="OWP01161.1"/>
    </source>
</evidence>
<reference evidence="2 3" key="1">
    <citation type="submission" date="2017-04" db="EMBL/GenBank/DDBJ databases">
        <title>Draft genome sequence of Marssonina coronaria NL1: causal agent of apple blotch.</title>
        <authorList>
            <person name="Cheng Q."/>
        </authorList>
    </citation>
    <scope>NUCLEOTIDE SEQUENCE [LARGE SCALE GENOMIC DNA]</scope>
    <source>
        <strain evidence="2 3">NL1</strain>
    </source>
</reference>
<feature type="compositionally biased region" description="Polar residues" evidence="1">
    <location>
        <begin position="112"/>
        <end position="122"/>
    </location>
</feature>
<proteinExistence type="predicted"/>
<evidence type="ECO:0000256" key="1">
    <source>
        <dbReference type="SAM" id="MobiDB-lite"/>
    </source>
</evidence>
<accession>A0A218YZC2</accession>
<comment type="caution">
    <text evidence="2">The sequence shown here is derived from an EMBL/GenBank/DDBJ whole genome shotgun (WGS) entry which is preliminary data.</text>
</comment>
<organism evidence="2 3">
    <name type="scientific">Diplocarpon coronariae</name>
    <dbReference type="NCBI Taxonomy" id="2795749"/>
    <lineage>
        <taxon>Eukaryota</taxon>
        <taxon>Fungi</taxon>
        <taxon>Dikarya</taxon>
        <taxon>Ascomycota</taxon>
        <taxon>Pezizomycotina</taxon>
        <taxon>Leotiomycetes</taxon>
        <taxon>Helotiales</taxon>
        <taxon>Drepanopezizaceae</taxon>
        <taxon>Diplocarpon</taxon>
    </lineage>
</organism>
<evidence type="ECO:0000313" key="3">
    <source>
        <dbReference type="Proteomes" id="UP000242519"/>
    </source>
</evidence>
<dbReference type="EMBL" id="MZNU01000281">
    <property type="protein sequence ID" value="OWP01161.1"/>
    <property type="molecule type" value="Genomic_DNA"/>
</dbReference>
<sequence length="143" mass="15868">MTRYARAAGRHPIRIGRRPWRHVGGWQVEIGIPAREARDKRYPGSQPSLVAAAAACRRRRRSVPVAASMARVCTRTRTRTRTCESPRAAAMQQKAPRRPGRGVASPDRPLSRPSTPQRTQHGLSGRGPDRDRPRAGAGVLRRV</sequence>
<feature type="region of interest" description="Disordered" evidence="1">
    <location>
        <begin position="59"/>
        <end position="143"/>
    </location>
</feature>
<protein>
    <submittedName>
        <fullName evidence="2">Uncharacterized protein</fullName>
    </submittedName>
</protein>
<gene>
    <name evidence="2" type="ORF">B2J93_5441</name>
</gene>
<name>A0A218YZC2_9HELO</name>
<keyword evidence="3" id="KW-1185">Reference proteome</keyword>
<dbReference type="InParanoid" id="A0A218YZC2"/>
<dbReference type="Proteomes" id="UP000242519">
    <property type="component" value="Unassembled WGS sequence"/>
</dbReference>